<feature type="region of interest" description="Disordered" evidence="1">
    <location>
        <begin position="196"/>
        <end position="244"/>
    </location>
</feature>
<proteinExistence type="predicted"/>
<sequence length="244" mass="27110">MLNDEAATEQQLNRLCGNENAFSYTRVPRRRTHVEVTPGGIAAVLEVEREGAGMSREVPRMNAGQGRNGTAIHVKDALANRVDDVESDQDQKAAEGEEAAAISDSDDESDDDEFHDSESNPLEESDSDDDFVNLEFEELINSEGPQGMLQLMLQEQTDGIMTEENSFGDDYAEWIKWSSDEKKNRLSKGESAHNVGTVLLQQHKPDRDSVIPAILQTTQVRTDELDRKSDERQGHGVDGHQKKG</sequence>
<feature type="compositionally biased region" description="Basic and acidic residues" evidence="1">
    <location>
        <begin position="83"/>
        <end position="95"/>
    </location>
</feature>
<feature type="compositionally biased region" description="Acidic residues" evidence="1">
    <location>
        <begin position="104"/>
        <end position="130"/>
    </location>
</feature>
<evidence type="ECO:0000313" key="3">
    <source>
        <dbReference type="Proteomes" id="UP001497512"/>
    </source>
</evidence>
<evidence type="ECO:0000256" key="1">
    <source>
        <dbReference type="SAM" id="MobiDB-lite"/>
    </source>
</evidence>
<accession>A0ABP0T971</accession>
<protein>
    <submittedName>
        <fullName evidence="2">Uncharacterized protein</fullName>
    </submittedName>
</protein>
<feature type="region of interest" description="Disordered" evidence="1">
    <location>
        <begin position="83"/>
        <end position="130"/>
    </location>
</feature>
<reference evidence="2 3" key="1">
    <citation type="submission" date="2024-02" db="EMBL/GenBank/DDBJ databases">
        <authorList>
            <consortium name="ELIXIR-Norway"/>
            <consortium name="Elixir Norway"/>
        </authorList>
    </citation>
    <scope>NUCLEOTIDE SEQUENCE [LARGE SCALE GENOMIC DNA]</scope>
</reference>
<evidence type="ECO:0000313" key="2">
    <source>
        <dbReference type="EMBL" id="CAK9190083.1"/>
    </source>
</evidence>
<dbReference type="Proteomes" id="UP001497512">
    <property type="component" value="Chromosome 1"/>
</dbReference>
<dbReference type="EMBL" id="OZ019893">
    <property type="protein sequence ID" value="CAK9190083.1"/>
    <property type="molecule type" value="Genomic_DNA"/>
</dbReference>
<feature type="compositionally biased region" description="Basic and acidic residues" evidence="1">
    <location>
        <begin position="221"/>
        <end position="244"/>
    </location>
</feature>
<gene>
    <name evidence="2" type="ORF">CSSPTR1EN2_LOCUS649</name>
</gene>
<organism evidence="2 3">
    <name type="scientific">Sphagnum troendelagicum</name>
    <dbReference type="NCBI Taxonomy" id="128251"/>
    <lineage>
        <taxon>Eukaryota</taxon>
        <taxon>Viridiplantae</taxon>
        <taxon>Streptophyta</taxon>
        <taxon>Embryophyta</taxon>
        <taxon>Bryophyta</taxon>
        <taxon>Sphagnophytina</taxon>
        <taxon>Sphagnopsida</taxon>
        <taxon>Sphagnales</taxon>
        <taxon>Sphagnaceae</taxon>
        <taxon>Sphagnum</taxon>
    </lineage>
</organism>
<keyword evidence="3" id="KW-1185">Reference proteome</keyword>
<name>A0ABP0T971_9BRYO</name>